<dbReference type="SUPFAM" id="SSF53597">
    <property type="entry name" value="Dihydrofolate reductase-like"/>
    <property type="match status" value="1"/>
</dbReference>
<sequence>MTLDGFVAGPNHSFDWMMEGIDDTPGIVEAYAATTGAILCGRSGYDVDPDVSMIYGGLWSGPVFMLTRHPHDAVHADGVTIISCDVAEAVRLGLEAADGKNLEIFSADIGRQLLALGLIDEIHLHVAPILLGDGIRLYDEPGGAPVRLELINGDRPLAEVTMQYRPAVA</sequence>
<dbReference type="EMBL" id="CP015453">
    <property type="protein sequence ID" value="AWH97454.1"/>
    <property type="molecule type" value="Genomic_DNA"/>
</dbReference>
<organism evidence="2 3">
    <name type="scientific">Dietzia psychralcaliphila</name>
    <dbReference type="NCBI Taxonomy" id="139021"/>
    <lineage>
        <taxon>Bacteria</taxon>
        <taxon>Bacillati</taxon>
        <taxon>Actinomycetota</taxon>
        <taxon>Actinomycetes</taxon>
        <taxon>Mycobacteriales</taxon>
        <taxon>Dietziaceae</taxon>
        <taxon>Dietzia</taxon>
    </lineage>
</organism>
<dbReference type="AlphaFoldDB" id="A0AAD0NRL8"/>
<evidence type="ECO:0000313" key="3">
    <source>
        <dbReference type="Proteomes" id="UP000244903"/>
    </source>
</evidence>
<evidence type="ECO:0000259" key="1">
    <source>
        <dbReference type="Pfam" id="PF01872"/>
    </source>
</evidence>
<feature type="domain" description="Bacterial bifunctional deaminase-reductase C-terminal" evidence="1">
    <location>
        <begin position="106"/>
        <end position="150"/>
    </location>
</feature>
<dbReference type="InterPro" id="IPR002734">
    <property type="entry name" value="RibDG_C"/>
</dbReference>
<protein>
    <submittedName>
        <fullName evidence="2">Deaminase</fullName>
    </submittedName>
</protein>
<proteinExistence type="predicted"/>
<accession>A0AAD0NRL8</accession>
<evidence type="ECO:0000313" key="2">
    <source>
        <dbReference type="EMBL" id="AWH97454.1"/>
    </source>
</evidence>
<dbReference type="GO" id="GO:0008703">
    <property type="term" value="F:5-amino-6-(5-phosphoribosylamino)uracil reductase activity"/>
    <property type="evidence" value="ECO:0007669"/>
    <property type="project" value="InterPro"/>
</dbReference>
<keyword evidence="3" id="KW-1185">Reference proteome</keyword>
<dbReference type="InterPro" id="IPR024072">
    <property type="entry name" value="DHFR-like_dom_sf"/>
</dbReference>
<dbReference type="Proteomes" id="UP000244903">
    <property type="component" value="Chromosome"/>
</dbReference>
<dbReference type="GO" id="GO:0009231">
    <property type="term" value="P:riboflavin biosynthetic process"/>
    <property type="evidence" value="ECO:0007669"/>
    <property type="project" value="InterPro"/>
</dbReference>
<gene>
    <name evidence="2" type="ORF">A6048_13285</name>
</gene>
<dbReference type="Pfam" id="PF01872">
    <property type="entry name" value="RibD_C"/>
    <property type="match status" value="1"/>
</dbReference>
<dbReference type="KEGG" id="dpc:A6048_13285"/>
<reference evidence="2 3" key="1">
    <citation type="submission" date="2016-04" db="EMBL/GenBank/DDBJ databases">
        <title>Complete genome sequence of the haloalkaliphilic hydrocarbon-degrading bacterium Dietzia psychralcaliphila ILA-1T, isolated from a drain of a fish product-processing plant.</title>
        <authorList>
            <person name="Zhao J."/>
            <person name="Hu B."/>
            <person name="Geng S."/>
            <person name="Nie Y."/>
            <person name="Tang Y."/>
        </authorList>
    </citation>
    <scope>NUCLEOTIDE SEQUENCE [LARGE SCALE GENOMIC DNA]</scope>
    <source>
        <strain evidence="2 3">ILA-1</strain>
    </source>
</reference>
<name>A0AAD0NRL8_9ACTN</name>
<dbReference type="Gene3D" id="3.40.430.10">
    <property type="entry name" value="Dihydrofolate Reductase, subunit A"/>
    <property type="match status" value="1"/>
</dbReference>